<keyword evidence="1 2" id="KW-0238">DNA-binding</keyword>
<evidence type="ECO:0000256" key="3">
    <source>
        <dbReference type="SAM" id="MobiDB-lite"/>
    </source>
</evidence>
<dbReference type="InterPro" id="IPR036910">
    <property type="entry name" value="HMG_box_dom_sf"/>
</dbReference>
<dbReference type="SMART" id="SM00398">
    <property type="entry name" value="HMG"/>
    <property type="match status" value="2"/>
</dbReference>
<name>A0ABR0M5Y5_9PEZI</name>
<evidence type="ECO:0000313" key="6">
    <source>
        <dbReference type="Proteomes" id="UP001357485"/>
    </source>
</evidence>
<sequence>MSTSSCNVAQLSRKIHLTRHVTAPTRSLHCGQIRKSSIAFLCRTYATATTTASGVSPTKTVRTAVKEAAKRPATTRGPDKKKTSAEKTSTRKSSAKKGSTTKVSARKTAVEKTTAVKEKPAAKKRPNPKKVLTDEQTATKQARALLKAQSMTRKQLKESAMLKGEPKMPMFSAWNVFQKERFMKEPGKGQASRAVMGERARTGAEQFKNLTPAEREHYNHLANERKAEMEAEYKTWVESHTPEQVRIANKARRHILHLMAKKSAAAQGLSHPRIIKDERQLKRPTSPFALFYTERFASNDFKGIPRVSDAARLTSEEWKALSEGEKKKYYDAAAVSLEHYQQEYKALYGHETPGELRKLSKPAVATAA</sequence>
<comment type="caution">
    <text evidence="5">The sequence shown here is derived from an EMBL/GenBank/DDBJ whole genome shotgun (WGS) entry which is preliminary data.</text>
</comment>
<evidence type="ECO:0000259" key="4">
    <source>
        <dbReference type="PROSITE" id="PS50118"/>
    </source>
</evidence>
<feature type="DNA-binding region" description="HMG box" evidence="2">
    <location>
        <begin position="281"/>
        <end position="348"/>
    </location>
</feature>
<dbReference type="InterPro" id="IPR009071">
    <property type="entry name" value="HMG_box_dom"/>
</dbReference>
<keyword evidence="6" id="KW-1185">Reference proteome</keyword>
<dbReference type="Gene3D" id="1.10.30.10">
    <property type="entry name" value="High mobility group box domain"/>
    <property type="match status" value="2"/>
</dbReference>
<dbReference type="Proteomes" id="UP001357485">
    <property type="component" value="Unassembled WGS sequence"/>
</dbReference>
<keyword evidence="2" id="KW-0539">Nucleus</keyword>
<organism evidence="5 6">
    <name type="scientific">Cryomyces antarcticus</name>
    <dbReference type="NCBI Taxonomy" id="329879"/>
    <lineage>
        <taxon>Eukaryota</taxon>
        <taxon>Fungi</taxon>
        <taxon>Dikarya</taxon>
        <taxon>Ascomycota</taxon>
        <taxon>Pezizomycotina</taxon>
        <taxon>Dothideomycetes</taxon>
        <taxon>Dothideomycetes incertae sedis</taxon>
        <taxon>Cryomyces</taxon>
    </lineage>
</organism>
<dbReference type="PANTHER" id="PTHR48112:SF22">
    <property type="entry name" value="MITOCHONDRIAL TRANSCRIPTION FACTOR A, ISOFORM B"/>
    <property type="match status" value="1"/>
</dbReference>
<dbReference type="SUPFAM" id="SSF47095">
    <property type="entry name" value="HMG-box"/>
    <property type="match status" value="2"/>
</dbReference>
<dbReference type="EMBL" id="JAVRRA010000672">
    <property type="protein sequence ID" value="KAK5285133.1"/>
    <property type="molecule type" value="Genomic_DNA"/>
</dbReference>
<evidence type="ECO:0000313" key="5">
    <source>
        <dbReference type="EMBL" id="KAK5285133.1"/>
    </source>
</evidence>
<feature type="compositionally biased region" description="Basic and acidic residues" evidence="3">
    <location>
        <begin position="108"/>
        <end position="121"/>
    </location>
</feature>
<feature type="region of interest" description="Disordered" evidence="3">
    <location>
        <begin position="64"/>
        <end position="133"/>
    </location>
</feature>
<evidence type="ECO:0000256" key="2">
    <source>
        <dbReference type="PROSITE-ProRule" id="PRU00267"/>
    </source>
</evidence>
<accession>A0ABR0M5Y5</accession>
<dbReference type="Pfam" id="PF09011">
    <property type="entry name" value="HMG_box_2"/>
    <property type="match status" value="1"/>
</dbReference>
<dbReference type="InterPro" id="IPR050342">
    <property type="entry name" value="HMGB"/>
</dbReference>
<feature type="compositionally biased region" description="Basic and acidic residues" evidence="3">
    <location>
        <begin position="77"/>
        <end position="89"/>
    </location>
</feature>
<evidence type="ECO:0000256" key="1">
    <source>
        <dbReference type="ARBA" id="ARBA00023125"/>
    </source>
</evidence>
<protein>
    <recommendedName>
        <fullName evidence="4">HMG box domain-containing protein</fullName>
    </recommendedName>
</protein>
<dbReference type="PROSITE" id="PS50118">
    <property type="entry name" value="HMG_BOX_2"/>
    <property type="match status" value="1"/>
</dbReference>
<gene>
    <name evidence="5" type="ORF">LTR16_004742</name>
</gene>
<dbReference type="PANTHER" id="PTHR48112">
    <property type="entry name" value="HIGH MOBILITY GROUP PROTEIN DSP1"/>
    <property type="match status" value="1"/>
</dbReference>
<feature type="domain" description="HMG box" evidence="4">
    <location>
        <begin position="281"/>
        <end position="348"/>
    </location>
</feature>
<proteinExistence type="predicted"/>
<reference evidence="5 6" key="1">
    <citation type="submission" date="2023-08" db="EMBL/GenBank/DDBJ databases">
        <title>Black Yeasts Isolated from many extreme environments.</title>
        <authorList>
            <person name="Coleine C."/>
            <person name="Stajich J.E."/>
            <person name="Selbmann L."/>
        </authorList>
    </citation>
    <scope>NUCLEOTIDE SEQUENCE [LARGE SCALE GENOMIC DNA]</scope>
    <source>
        <strain evidence="5 6">CCFEE 536</strain>
    </source>
</reference>